<organism evidence="1 2">
    <name type="scientific">Capsicum annuum</name>
    <name type="common">Capsicum pepper</name>
    <dbReference type="NCBI Taxonomy" id="4072"/>
    <lineage>
        <taxon>Eukaryota</taxon>
        <taxon>Viridiplantae</taxon>
        <taxon>Streptophyta</taxon>
        <taxon>Embryophyta</taxon>
        <taxon>Tracheophyta</taxon>
        <taxon>Spermatophyta</taxon>
        <taxon>Magnoliopsida</taxon>
        <taxon>eudicotyledons</taxon>
        <taxon>Gunneridae</taxon>
        <taxon>Pentapetalae</taxon>
        <taxon>asterids</taxon>
        <taxon>lamiids</taxon>
        <taxon>Solanales</taxon>
        <taxon>Solanaceae</taxon>
        <taxon>Solanoideae</taxon>
        <taxon>Capsiceae</taxon>
        <taxon>Capsicum</taxon>
    </lineage>
</organism>
<proteinExistence type="predicted"/>
<reference evidence="1 2" key="1">
    <citation type="journal article" date="2014" name="Nat. Genet.">
        <title>Genome sequence of the hot pepper provides insights into the evolution of pungency in Capsicum species.</title>
        <authorList>
            <person name="Kim S."/>
            <person name="Park M."/>
            <person name="Yeom S.I."/>
            <person name="Kim Y.M."/>
            <person name="Lee J.M."/>
            <person name="Lee H.A."/>
            <person name="Seo E."/>
            <person name="Choi J."/>
            <person name="Cheong K."/>
            <person name="Kim K.T."/>
            <person name="Jung K."/>
            <person name="Lee G.W."/>
            <person name="Oh S.K."/>
            <person name="Bae C."/>
            <person name="Kim S.B."/>
            <person name="Lee H.Y."/>
            <person name="Kim S.Y."/>
            <person name="Kim M.S."/>
            <person name="Kang B.C."/>
            <person name="Jo Y.D."/>
            <person name="Yang H.B."/>
            <person name="Jeong H.J."/>
            <person name="Kang W.H."/>
            <person name="Kwon J.K."/>
            <person name="Shin C."/>
            <person name="Lim J.Y."/>
            <person name="Park J.H."/>
            <person name="Huh J.H."/>
            <person name="Kim J.S."/>
            <person name="Kim B.D."/>
            <person name="Cohen O."/>
            <person name="Paran I."/>
            <person name="Suh M.C."/>
            <person name="Lee S.B."/>
            <person name="Kim Y.K."/>
            <person name="Shin Y."/>
            <person name="Noh S.J."/>
            <person name="Park J."/>
            <person name="Seo Y.S."/>
            <person name="Kwon S.Y."/>
            <person name="Kim H.A."/>
            <person name="Park J.M."/>
            <person name="Kim H.J."/>
            <person name="Choi S.B."/>
            <person name="Bosland P.W."/>
            <person name="Reeves G."/>
            <person name="Jo S.H."/>
            <person name="Lee B.W."/>
            <person name="Cho H.T."/>
            <person name="Choi H.S."/>
            <person name="Lee M.S."/>
            <person name="Yu Y."/>
            <person name="Do Choi Y."/>
            <person name="Park B.S."/>
            <person name="van Deynze A."/>
            <person name="Ashrafi H."/>
            <person name="Hill T."/>
            <person name="Kim W.T."/>
            <person name="Pai H.S."/>
            <person name="Ahn H.K."/>
            <person name="Yeam I."/>
            <person name="Giovannoni J.J."/>
            <person name="Rose J.K."/>
            <person name="Sorensen I."/>
            <person name="Lee S.J."/>
            <person name="Kim R.W."/>
            <person name="Choi I.Y."/>
            <person name="Choi B.S."/>
            <person name="Lim J.S."/>
            <person name="Lee Y.H."/>
            <person name="Choi D."/>
        </authorList>
    </citation>
    <scope>NUCLEOTIDE SEQUENCE [LARGE SCALE GENOMIC DNA]</scope>
    <source>
        <strain evidence="2">cv. CM334</strain>
    </source>
</reference>
<evidence type="ECO:0000313" key="1">
    <source>
        <dbReference type="EMBL" id="PHT64432.1"/>
    </source>
</evidence>
<name>A0A2G2Y3X0_CAPAN</name>
<keyword evidence="2" id="KW-1185">Reference proteome</keyword>
<sequence length="117" mass="13196">MRRFMTPQLRLVQPFEAVVLIQCGIYGVNCPEWIMAMEACNSQAISYVPLYDSLGGTPYKYDIPRALWNFPLTRWGSPQPKCAVRVGVSESDMPQGTRPTYNNIPGLANHSFGQWVV</sequence>
<dbReference type="AlphaFoldDB" id="A0A2G2Y3X0"/>
<comment type="caution">
    <text evidence="1">The sequence shown here is derived from an EMBL/GenBank/DDBJ whole genome shotgun (WGS) entry which is preliminary data.</text>
</comment>
<gene>
    <name evidence="1" type="ORF">T459_31783</name>
</gene>
<reference evidence="1 2" key="2">
    <citation type="journal article" date="2017" name="Genome Biol.">
        <title>New reference genome sequences of hot pepper reveal the massive evolution of plant disease-resistance genes by retroduplication.</title>
        <authorList>
            <person name="Kim S."/>
            <person name="Park J."/>
            <person name="Yeom S.I."/>
            <person name="Kim Y.M."/>
            <person name="Seo E."/>
            <person name="Kim K.T."/>
            <person name="Kim M.S."/>
            <person name="Lee J.M."/>
            <person name="Cheong K."/>
            <person name="Shin H.S."/>
            <person name="Kim S.B."/>
            <person name="Han K."/>
            <person name="Lee J."/>
            <person name="Park M."/>
            <person name="Lee H.A."/>
            <person name="Lee H.Y."/>
            <person name="Lee Y."/>
            <person name="Oh S."/>
            <person name="Lee J.H."/>
            <person name="Choi E."/>
            <person name="Choi E."/>
            <person name="Lee S.E."/>
            <person name="Jeon J."/>
            <person name="Kim H."/>
            <person name="Choi G."/>
            <person name="Song H."/>
            <person name="Lee J."/>
            <person name="Lee S.C."/>
            <person name="Kwon J.K."/>
            <person name="Lee H.Y."/>
            <person name="Koo N."/>
            <person name="Hong Y."/>
            <person name="Kim R.W."/>
            <person name="Kang W.H."/>
            <person name="Huh J.H."/>
            <person name="Kang B.C."/>
            <person name="Yang T.J."/>
            <person name="Lee Y.H."/>
            <person name="Bennetzen J.L."/>
            <person name="Choi D."/>
        </authorList>
    </citation>
    <scope>NUCLEOTIDE SEQUENCE [LARGE SCALE GENOMIC DNA]</scope>
    <source>
        <strain evidence="2">cv. CM334</strain>
    </source>
</reference>
<dbReference type="STRING" id="4072.A0A2G2Y3X0"/>
<dbReference type="Proteomes" id="UP000222542">
    <property type="component" value="Unassembled WGS sequence"/>
</dbReference>
<accession>A0A2G2Y3X0</accession>
<dbReference type="Gramene" id="PHT64432">
    <property type="protein sequence ID" value="PHT64432"/>
    <property type="gene ID" value="T459_31783"/>
</dbReference>
<dbReference type="EMBL" id="AYRZ02000015">
    <property type="protein sequence ID" value="PHT64432.1"/>
    <property type="molecule type" value="Genomic_DNA"/>
</dbReference>
<evidence type="ECO:0000313" key="2">
    <source>
        <dbReference type="Proteomes" id="UP000222542"/>
    </source>
</evidence>
<protein>
    <submittedName>
        <fullName evidence="1">Uncharacterized protein</fullName>
    </submittedName>
</protein>